<dbReference type="Proteomes" id="UP000184212">
    <property type="component" value="Unassembled WGS sequence"/>
</dbReference>
<reference evidence="8 9" key="1">
    <citation type="submission" date="2016-11" db="EMBL/GenBank/DDBJ databases">
        <authorList>
            <person name="Jaros S."/>
            <person name="Januszkiewicz K."/>
            <person name="Wedrychowicz H."/>
        </authorList>
    </citation>
    <scope>NUCLEOTIDE SEQUENCE [LARGE SCALE GENOMIC DNA]</scope>
    <source>
        <strain evidence="8 9">DSM 24574</strain>
    </source>
</reference>
<evidence type="ECO:0000256" key="5">
    <source>
        <dbReference type="PROSITE-ProRule" id="PRU00277"/>
    </source>
</evidence>
<gene>
    <name evidence="8" type="ORF">SAMN04488109_5585</name>
</gene>
<dbReference type="EMBL" id="FQWQ01000005">
    <property type="protein sequence ID" value="SHH85292.1"/>
    <property type="molecule type" value="Genomic_DNA"/>
</dbReference>
<dbReference type="STRING" id="947013.SAMN04488109_5585"/>
<dbReference type="Pfam" id="PF00254">
    <property type="entry name" value="FKBP_C"/>
    <property type="match status" value="1"/>
</dbReference>
<dbReference type="PANTHER" id="PTHR43811:SF19">
    <property type="entry name" value="39 KDA FK506-BINDING NUCLEAR PROTEIN"/>
    <property type="match status" value="1"/>
</dbReference>
<evidence type="ECO:0000256" key="2">
    <source>
        <dbReference type="ARBA" id="ARBA00006577"/>
    </source>
</evidence>
<evidence type="ECO:0000256" key="1">
    <source>
        <dbReference type="ARBA" id="ARBA00000971"/>
    </source>
</evidence>
<dbReference type="AlphaFoldDB" id="A0A1M5WCR6"/>
<evidence type="ECO:0000256" key="6">
    <source>
        <dbReference type="RuleBase" id="RU003915"/>
    </source>
</evidence>
<dbReference type="InterPro" id="IPR001179">
    <property type="entry name" value="PPIase_FKBP_dom"/>
</dbReference>
<keyword evidence="9" id="KW-1185">Reference proteome</keyword>
<evidence type="ECO:0000313" key="9">
    <source>
        <dbReference type="Proteomes" id="UP000184212"/>
    </source>
</evidence>
<dbReference type="InterPro" id="IPR046357">
    <property type="entry name" value="PPIase_dom_sf"/>
</dbReference>
<evidence type="ECO:0000256" key="3">
    <source>
        <dbReference type="ARBA" id="ARBA00023110"/>
    </source>
</evidence>
<keyword evidence="4 5" id="KW-0413">Isomerase</keyword>
<sequence>MNRISIVLLGLTLLCVACSKQTEKVTPNGLKFSVIKAGTGILPKKEDILVFDYLLKDSKDSTWNSTHEDGMPSAVMIADSTALATENGMVQMFRMLSKGDSVVMTMPVSKFFKDVIGQPVPPKIDTTVSISYFIQVKDIMRMEAFREYQSKLMEEKKKTQPAKDAALIAKYLEKNNIKAEQDSSGLRYVLHSSGGGAKPSVANCVEVKYKGKLLKDGRVFDQAEKIAFPLGGVIEGWKLGIPKLGIGDSATFYIPSGLAYGPQGYPGAIPPDAILIFDVQLLQVSAEFDQATRSCK</sequence>
<dbReference type="EC" id="5.2.1.8" evidence="6"/>
<dbReference type="Gene3D" id="3.10.50.40">
    <property type="match status" value="2"/>
</dbReference>
<dbReference type="GO" id="GO:0003755">
    <property type="term" value="F:peptidyl-prolyl cis-trans isomerase activity"/>
    <property type="evidence" value="ECO:0007669"/>
    <property type="project" value="UniProtKB-UniRule"/>
</dbReference>
<feature type="domain" description="PPIase FKBP-type" evidence="7">
    <location>
        <begin position="202"/>
        <end position="285"/>
    </location>
</feature>
<accession>A0A1M5WCR6</accession>
<comment type="similarity">
    <text evidence="2 6">Belongs to the FKBP-type PPIase family.</text>
</comment>
<dbReference type="PROSITE" id="PS50059">
    <property type="entry name" value="FKBP_PPIASE"/>
    <property type="match status" value="1"/>
</dbReference>
<dbReference type="OrthoDB" id="9814548at2"/>
<evidence type="ECO:0000259" key="7">
    <source>
        <dbReference type="PROSITE" id="PS50059"/>
    </source>
</evidence>
<evidence type="ECO:0000256" key="4">
    <source>
        <dbReference type="ARBA" id="ARBA00023235"/>
    </source>
</evidence>
<organism evidence="8 9">
    <name type="scientific">Chryseolinea serpens</name>
    <dbReference type="NCBI Taxonomy" id="947013"/>
    <lineage>
        <taxon>Bacteria</taxon>
        <taxon>Pseudomonadati</taxon>
        <taxon>Bacteroidota</taxon>
        <taxon>Cytophagia</taxon>
        <taxon>Cytophagales</taxon>
        <taxon>Fulvivirgaceae</taxon>
        <taxon>Chryseolinea</taxon>
    </lineage>
</organism>
<keyword evidence="3 5" id="KW-0697">Rotamase</keyword>
<name>A0A1M5WCR6_9BACT</name>
<dbReference type="RefSeq" id="WP_073141296.1">
    <property type="nucleotide sequence ID" value="NZ_FQWQ01000005.1"/>
</dbReference>
<dbReference type="SUPFAM" id="SSF54534">
    <property type="entry name" value="FKBP-like"/>
    <property type="match status" value="2"/>
</dbReference>
<evidence type="ECO:0000313" key="8">
    <source>
        <dbReference type="EMBL" id="SHH85292.1"/>
    </source>
</evidence>
<protein>
    <recommendedName>
        <fullName evidence="6">Peptidyl-prolyl cis-trans isomerase</fullName>
        <ecNumber evidence="6">5.2.1.8</ecNumber>
    </recommendedName>
</protein>
<comment type="catalytic activity">
    <reaction evidence="1 5 6">
        <text>[protein]-peptidylproline (omega=180) = [protein]-peptidylproline (omega=0)</text>
        <dbReference type="Rhea" id="RHEA:16237"/>
        <dbReference type="Rhea" id="RHEA-COMP:10747"/>
        <dbReference type="Rhea" id="RHEA-COMP:10748"/>
        <dbReference type="ChEBI" id="CHEBI:83833"/>
        <dbReference type="ChEBI" id="CHEBI:83834"/>
        <dbReference type="EC" id="5.2.1.8"/>
    </reaction>
</comment>
<dbReference type="PANTHER" id="PTHR43811">
    <property type="entry name" value="FKBP-TYPE PEPTIDYL-PROLYL CIS-TRANS ISOMERASE FKPA"/>
    <property type="match status" value="1"/>
</dbReference>
<proteinExistence type="inferred from homology"/>